<feature type="compositionally biased region" description="Polar residues" evidence="1">
    <location>
        <begin position="67"/>
        <end position="77"/>
    </location>
</feature>
<dbReference type="AlphaFoldDB" id="A0AAN9FF16"/>
<evidence type="ECO:0000313" key="3">
    <source>
        <dbReference type="Proteomes" id="UP001372338"/>
    </source>
</evidence>
<comment type="caution">
    <text evidence="2">The sequence shown here is derived from an EMBL/GenBank/DDBJ whole genome shotgun (WGS) entry which is preliminary data.</text>
</comment>
<sequence>MGSGGEKFKELGKQSSTKEGYNKFENLNGDKVNVVSAKMTTGQLPSQDVSNKETRGKVNRVKDVRPSESTQKGNTDSDLTRGQPIEKPSMGFDLGTGINISPNLLRGVAYRMIQDNGENTKPPDKLLALKSIHSEIEGAHEVMVAEGNLINQEVLGESRKVETSAMMWDSGQ</sequence>
<gene>
    <name evidence="2" type="ORF">RIF29_16328</name>
</gene>
<evidence type="ECO:0000256" key="1">
    <source>
        <dbReference type="SAM" id="MobiDB-lite"/>
    </source>
</evidence>
<protein>
    <submittedName>
        <fullName evidence="2">Uncharacterized protein</fullName>
    </submittedName>
</protein>
<feature type="region of interest" description="Disordered" evidence="1">
    <location>
        <begin position="1"/>
        <end position="96"/>
    </location>
</feature>
<name>A0AAN9FF16_CROPI</name>
<accession>A0AAN9FF16</accession>
<proteinExistence type="predicted"/>
<feature type="compositionally biased region" description="Basic and acidic residues" evidence="1">
    <location>
        <begin position="50"/>
        <end position="66"/>
    </location>
</feature>
<dbReference type="EMBL" id="JAYWIO010000003">
    <property type="protein sequence ID" value="KAK7275219.1"/>
    <property type="molecule type" value="Genomic_DNA"/>
</dbReference>
<feature type="compositionally biased region" description="Polar residues" evidence="1">
    <location>
        <begin position="38"/>
        <end position="49"/>
    </location>
</feature>
<evidence type="ECO:0000313" key="2">
    <source>
        <dbReference type="EMBL" id="KAK7275219.1"/>
    </source>
</evidence>
<keyword evidence="3" id="KW-1185">Reference proteome</keyword>
<organism evidence="2 3">
    <name type="scientific">Crotalaria pallida</name>
    <name type="common">Smooth rattlebox</name>
    <name type="synonym">Crotalaria striata</name>
    <dbReference type="NCBI Taxonomy" id="3830"/>
    <lineage>
        <taxon>Eukaryota</taxon>
        <taxon>Viridiplantae</taxon>
        <taxon>Streptophyta</taxon>
        <taxon>Embryophyta</taxon>
        <taxon>Tracheophyta</taxon>
        <taxon>Spermatophyta</taxon>
        <taxon>Magnoliopsida</taxon>
        <taxon>eudicotyledons</taxon>
        <taxon>Gunneridae</taxon>
        <taxon>Pentapetalae</taxon>
        <taxon>rosids</taxon>
        <taxon>fabids</taxon>
        <taxon>Fabales</taxon>
        <taxon>Fabaceae</taxon>
        <taxon>Papilionoideae</taxon>
        <taxon>50 kb inversion clade</taxon>
        <taxon>genistoids sensu lato</taxon>
        <taxon>core genistoids</taxon>
        <taxon>Crotalarieae</taxon>
        <taxon>Crotalaria</taxon>
    </lineage>
</organism>
<dbReference type="Proteomes" id="UP001372338">
    <property type="component" value="Unassembled WGS sequence"/>
</dbReference>
<feature type="compositionally biased region" description="Basic and acidic residues" evidence="1">
    <location>
        <begin position="1"/>
        <end position="12"/>
    </location>
</feature>
<reference evidence="2 3" key="1">
    <citation type="submission" date="2024-01" db="EMBL/GenBank/DDBJ databases">
        <title>The genomes of 5 underutilized Papilionoideae crops provide insights into root nodulation and disease resistanc.</title>
        <authorList>
            <person name="Yuan L."/>
        </authorList>
    </citation>
    <scope>NUCLEOTIDE SEQUENCE [LARGE SCALE GENOMIC DNA]</scope>
    <source>
        <strain evidence="2">ZHUSHIDOU_FW_LH</strain>
        <tissue evidence="2">Leaf</tissue>
    </source>
</reference>